<gene>
    <name evidence="4" type="ORF">V6575_19365</name>
</gene>
<dbReference type="InterPro" id="IPR016181">
    <property type="entry name" value="Acyl_CoA_acyltransferase"/>
</dbReference>
<organism evidence="4 5">
    <name type="scientific">Roseibium algae</name>
    <dbReference type="NCBI Taxonomy" id="3123038"/>
    <lineage>
        <taxon>Bacteria</taxon>
        <taxon>Pseudomonadati</taxon>
        <taxon>Pseudomonadota</taxon>
        <taxon>Alphaproteobacteria</taxon>
        <taxon>Hyphomicrobiales</taxon>
        <taxon>Stappiaceae</taxon>
        <taxon>Roseibium</taxon>
    </lineage>
</organism>
<dbReference type="PANTHER" id="PTHR43072:SF23">
    <property type="entry name" value="UPF0039 PROTEIN C11D3.02C"/>
    <property type="match status" value="1"/>
</dbReference>
<comment type="caution">
    <text evidence="4">The sequence shown here is derived from an EMBL/GenBank/DDBJ whole genome shotgun (WGS) entry which is preliminary data.</text>
</comment>
<name>A0ABU8TQ09_9HYPH</name>
<evidence type="ECO:0000256" key="1">
    <source>
        <dbReference type="ARBA" id="ARBA00022679"/>
    </source>
</evidence>
<dbReference type="Proteomes" id="UP001385499">
    <property type="component" value="Unassembled WGS sequence"/>
</dbReference>
<keyword evidence="1" id="KW-0808">Transferase</keyword>
<evidence type="ECO:0000256" key="2">
    <source>
        <dbReference type="ARBA" id="ARBA00023315"/>
    </source>
</evidence>
<dbReference type="RefSeq" id="WP_340276677.1">
    <property type="nucleotide sequence ID" value="NZ_JBAKIA010000016.1"/>
</dbReference>
<dbReference type="PANTHER" id="PTHR43072">
    <property type="entry name" value="N-ACETYLTRANSFERASE"/>
    <property type="match status" value="1"/>
</dbReference>
<sequence>MMHLRNATEADLPAILEIHNDAVRNLDAIWSDKLESLDTRRDWMRERLDAGFPVIVVADEDNGVLGFGSYGPYRPKDGYRFTVDHSVYVAASAQGRGAGKILMAALIERARTGGFHVMVGGIDAGNTVSIKFHAAFGFKEAGRLPQVGAKFGRWLDLVQMALVLDDRERPPAN</sequence>
<evidence type="ECO:0000259" key="3">
    <source>
        <dbReference type="PROSITE" id="PS51186"/>
    </source>
</evidence>
<protein>
    <submittedName>
        <fullName evidence="4">N-acetyltransferase family protein</fullName>
    </submittedName>
</protein>
<dbReference type="PROSITE" id="PS51186">
    <property type="entry name" value="GNAT"/>
    <property type="match status" value="1"/>
</dbReference>
<reference evidence="4 5" key="1">
    <citation type="submission" date="2024-02" db="EMBL/GenBank/DDBJ databases">
        <title>Roseibium algae sp. nov., isolated from marine alga (Grateloupia sp.), showing potential in myo-inositol conversion.</title>
        <authorList>
            <person name="Wang Y."/>
        </authorList>
    </citation>
    <scope>NUCLEOTIDE SEQUENCE [LARGE SCALE GENOMIC DNA]</scope>
    <source>
        <strain evidence="4 5">H3510</strain>
    </source>
</reference>
<dbReference type="CDD" id="cd04301">
    <property type="entry name" value="NAT_SF"/>
    <property type="match status" value="1"/>
</dbReference>
<dbReference type="SUPFAM" id="SSF55729">
    <property type="entry name" value="Acyl-CoA N-acyltransferases (Nat)"/>
    <property type="match status" value="1"/>
</dbReference>
<keyword evidence="2" id="KW-0012">Acyltransferase</keyword>
<accession>A0ABU8TQ09</accession>
<keyword evidence="5" id="KW-1185">Reference proteome</keyword>
<dbReference type="InterPro" id="IPR000182">
    <property type="entry name" value="GNAT_dom"/>
</dbReference>
<feature type="domain" description="N-acetyltransferase" evidence="3">
    <location>
        <begin position="2"/>
        <end position="165"/>
    </location>
</feature>
<evidence type="ECO:0000313" key="4">
    <source>
        <dbReference type="EMBL" id="MEJ8476257.1"/>
    </source>
</evidence>
<proteinExistence type="predicted"/>
<dbReference type="EMBL" id="JBAKIA010000016">
    <property type="protein sequence ID" value="MEJ8476257.1"/>
    <property type="molecule type" value="Genomic_DNA"/>
</dbReference>
<evidence type="ECO:0000313" key="5">
    <source>
        <dbReference type="Proteomes" id="UP001385499"/>
    </source>
</evidence>
<dbReference type="Gene3D" id="3.40.630.30">
    <property type="match status" value="1"/>
</dbReference>
<dbReference type="Pfam" id="PF00583">
    <property type="entry name" value="Acetyltransf_1"/>
    <property type="match status" value="1"/>
</dbReference>